<organism evidence="10 12">
    <name type="scientific">Bursaphelenchus xylophilus</name>
    <name type="common">Pinewood nematode worm</name>
    <name type="synonym">Aphelenchoides xylophilus</name>
    <dbReference type="NCBI Taxonomy" id="6326"/>
    <lineage>
        <taxon>Eukaryota</taxon>
        <taxon>Metazoa</taxon>
        <taxon>Ecdysozoa</taxon>
        <taxon>Nematoda</taxon>
        <taxon>Chromadorea</taxon>
        <taxon>Rhabditida</taxon>
        <taxon>Tylenchina</taxon>
        <taxon>Tylenchomorpha</taxon>
        <taxon>Aphelenchoidea</taxon>
        <taxon>Aphelenchoididae</taxon>
        <taxon>Bursaphelenchus</taxon>
    </lineage>
</organism>
<dbReference type="GO" id="GO:0016020">
    <property type="term" value="C:membrane"/>
    <property type="evidence" value="ECO:0007669"/>
    <property type="project" value="UniProtKB-SubCell"/>
</dbReference>
<keyword evidence="2 7" id="KW-0808">Transferase</keyword>
<dbReference type="OrthoDB" id="331948at2759"/>
<dbReference type="Proteomes" id="UP000095284">
    <property type="component" value="Unplaced"/>
</dbReference>
<comment type="similarity">
    <text evidence="7">Belongs to the DHHC palmitoyltransferase family.</text>
</comment>
<proteinExistence type="inferred from homology"/>
<evidence type="ECO:0000313" key="10">
    <source>
        <dbReference type="Proteomes" id="UP000095284"/>
    </source>
</evidence>
<name>A0A1I7S069_BURXY</name>
<dbReference type="WBParaSite" id="BXY_0639200.1">
    <property type="protein sequence ID" value="BXY_0639200.1"/>
    <property type="gene ID" value="BXY_0639200"/>
</dbReference>
<comment type="catalytic activity">
    <reaction evidence="7">
        <text>L-cysteinyl-[protein] + hexadecanoyl-CoA = S-hexadecanoyl-L-cysteinyl-[protein] + CoA</text>
        <dbReference type="Rhea" id="RHEA:36683"/>
        <dbReference type="Rhea" id="RHEA-COMP:10131"/>
        <dbReference type="Rhea" id="RHEA-COMP:11032"/>
        <dbReference type="ChEBI" id="CHEBI:29950"/>
        <dbReference type="ChEBI" id="CHEBI:57287"/>
        <dbReference type="ChEBI" id="CHEBI:57379"/>
        <dbReference type="ChEBI" id="CHEBI:74151"/>
        <dbReference type="EC" id="2.3.1.225"/>
    </reaction>
</comment>
<evidence type="ECO:0000313" key="9">
    <source>
        <dbReference type="EMBL" id="CAD5222022.1"/>
    </source>
</evidence>
<dbReference type="InterPro" id="IPR001594">
    <property type="entry name" value="Palmitoyltrfase_DHHC"/>
</dbReference>
<dbReference type="eggNOG" id="KOG1313">
    <property type="taxonomic scope" value="Eukaryota"/>
</dbReference>
<dbReference type="AlphaFoldDB" id="A0A1I7S069"/>
<dbReference type="SMR" id="A0A1I7S069"/>
<evidence type="ECO:0000313" key="12">
    <source>
        <dbReference type="WBParaSite" id="BXY_0639200.1"/>
    </source>
</evidence>
<evidence type="ECO:0000259" key="8">
    <source>
        <dbReference type="Pfam" id="PF01529"/>
    </source>
</evidence>
<comment type="domain">
    <text evidence="7">The DHHC domain is required for palmitoyltransferase activity.</text>
</comment>
<keyword evidence="11" id="KW-1185">Reference proteome</keyword>
<evidence type="ECO:0000256" key="2">
    <source>
        <dbReference type="ARBA" id="ARBA00022679"/>
    </source>
</evidence>
<reference evidence="9" key="2">
    <citation type="submission" date="2020-09" db="EMBL/GenBank/DDBJ databases">
        <authorList>
            <person name="Kikuchi T."/>
        </authorList>
    </citation>
    <scope>NUCLEOTIDE SEQUENCE</scope>
    <source>
        <strain evidence="9">Ka4C1</strain>
    </source>
</reference>
<dbReference type="EMBL" id="CAJFDI010000003">
    <property type="protein sequence ID" value="CAD5222022.1"/>
    <property type="molecule type" value="Genomic_DNA"/>
</dbReference>
<reference evidence="12" key="1">
    <citation type="submission" date="2016-11" db="UniProtKB">
        <authorList>
            <consortium name="WormBaseParasite"/>
        </authorList>
    </citation>
    <scope>IDENTIFICATION</scope>
</reference>
<dbReference type="Pfam" id="PF01529">
    <property type="entry name" value="DHHC"/>
    <property type="match status" value="1"/>
</dbReference>
<protein>
    <recommendedName>
        <fullName evidence="7">Palmitoyltransferase</fullName>
        <ecNumber evidence="7">2.3.1.225</ecNumber>
    </recommendedName>
</protein>
<evidence type="ECO:0000256" key="7">
    <source>
        <dbReference type="RuleBase" id="RU079119"/>
    </source>
</evidence>
<evidence type="ECO:0000256" key="6">
    <source>
        <dbReference type="ARBA" id="ARBA00023315"/>
    </source>
</evidence>
<gene>
    <name evidence="9" type="ORF">BXYJ_LOCUS6990</name>
</gene>
<dbReference type="PROSITE" id="PS50216">
    <property type="entry name" value="DHHC"/>
    <property type="match status" value="1"/>
</dbReference>
<feature type="transmembrane region" description="Helical" evidence="7">
    <location>
        <begin position="221"/>
        <end position="242"/>
    </location>
</feature>
<evidence type="ECO:0000313" key="11">
    <source>
        <dbReference type="Proteomes" id="UP000659654"/>
    </source>
</evidence>
<dbReference type="GO" id="GO:0019706">
    <property type="term" value="F:protein-cysteine S-palmitoyltransferase activity"/>
    <property type="evidence" value="ECO:0007669"/>
    <property type="project" value="UniProtKB-EC"/>
</dbReference>
<evidence type="ECO:0000256" key="4">
    <source>
        <dbReference type="ARBA" id="ARBA00022989"/>
    </source>
</evidence>
<feature type="transmembrane region" description="Helical" evidence="7">
    <location>
        <begin position="41"/>
        <end position="64"/>
    </location>
</feature>
<dbReference type="PANTHER" id="PTHR12246">
    <property type="entry name" value="PALMITOYLTRANSFERASE ZDHHC16"/>
    <property type="match status" value="1"/>
</dbReference>
<dbReference type="Proteomes" id="UP000582659">
    <property type="component" value="Unassembled WGS sequence"/>
</dbReference>
<keyword evidence="6 7" id="KW-0012">Acyltransferase</keyword>
<feature type="transmembrane region" description="Helical" evidence="7">
    <location>
        <begin position="158"/>
        <end position="182"/>
    </location>
</feature>
<comment type="subcellular location">
    <subcellularLocation>
        <location evidence="1">Membrane</location>
        <topology evidence="1">Multi-pass membrane protein</topology>
    </subcellularLocation>
</comment>
<evidence type="ECO:0000256" key="1">
    <source>
        <dbReference type="ARBA" id="ARBA00004141"/>
    </source>
</evidence>
<dbReference type="Proteomes" id="UP000659654">
    <property type="component" value="Unassembled WGS sequence"/>
</dbReference>
<evidence type="ECO:0000256" key="5">
    <source>
        <dbReference type="ARBA" id="ARBA00023136"/>
    </source>
</evidence>
<feature type="domain" description="Palmitoyltransferase DHHC" evidence="8">
    <location>
        <begin position="113"/>
        <end position="257"/>
    </location>
</feature>
<dbReference type="EC" id="2.3.1.225" evidence="7"/>
<feature type="transmembrane region" description="Helical" evidence="7">
    <location>
        <begin position="76"/>
        <end position="97"/>
    </location>
</feature>
<accession>A0A1I7S069</accession>
<keyword evidence="3 7" id="KW-0812">Transmembrane</keyword>
<dbReference type="InterPro" id="IPR039859">
    <property type="entry name" value="PFA4/ZDH16/20/ERF2-like"/>
</dbReference>
<keyword evidence="4 7" id="KW-1133">Transmembrane helix</keyword>
<keyword evidence="5 7" id="KW-0472">Membrane</keyword>
<dbReference type="EMBL" id="CAJFCV020000003">
    <property type="protein sequence ID" value="CAG9108976.1"/>
    <property type="molecule type" value="Genomic_DNA"/>
</dbReference>
<evidence type="ECO:0000256" key="3">
    <source>
        <dbReference type="ARBA" id="ARBA00022692"/>
    </source>
</evidence>
<sequence>MFCRISWCDCRSCLARFENCFFNFLANSKFMKYMDYFIKHILGKILVVLVYGIMLFIAFEIAFIALPYESLYKPKWMVILLVFVAAYFIFSILYYYYKASKTPPGSPKKRTGTPFCYRCQNFKPFNAHHCHICDICVLNMDHHCVWINQCVGAQNHRYFLQFIGFLTVGCFLFVVVTFPTFYHNYWNIKYDTFCNRLELDYLPWKENFCINGQEFVMTSVFFAYCLAGVVFFLVGGLFWWNFSLISSGQTYIEFLKNGERRGCMQMVLWPFGATHFRRNWENFLGLRNGKTFCRNILLPSSHLTYTDEEDLARLTIV</sequence>